<protein>
    <recommendedName>
        <fullName evidence="4">Tc1-like transposase DDE domain-containing protein</fullName>
    </recommendedName>
</protein>
<evidence type="ECO:0000313" key="2">
    <source>
        <dbReference type="EMBL" id="GBN81479.1"/>
    </source>
</evidence>
<evidence type="ECO:0008006" key="4">
    <source>
        <dbReference type="Google" id="ProtNLM"/>
    </source>
</evidence>
<name>A0A4Y2S223_ARAVE</name>
<dbReference type="InterPro" id="IPR036397">
    <property type="entry name" value="RNaseH_sf"/>
</dbReference>
<evidence type="ECO:0000313" key="1">
    <source>
        <dbReference type="EMBL" id="GBN81477.1"/>
    </source>
</evidence>
<dbReference type="EMBL" id="BGPR01019281">
    <property type="protein sequence ID" value="GBN81477.1"/>
    <property type="molecule type" value="Genomic_DNA"/>
</dbReference>
<keyword evidence="3" id="KW-1185">Reference proteome</keyword>
<dbReference type="EMBL" id="BGPR01019282">
    <property type="protein sequence ID" value="GBN81479.1"/>
    <property type="molecule type" value="Genomic_DNA"/>
</dbReference>
<evidence type="ECO:0000313" key="3">
    <source>
        <dbReference type="Proteomes" id="UP000499080"/>
    </source>
</evidence>
<dbReference type="GO" id="GO:0003676">
    <property type="term" value="F:nucleic acid binding"/>
    <property type="evidence" value="ECO:0007669"/>
    <property type="project" value="InterPro"/>
</dbReference>
<comment type="caution">
    <text evidence="2">The sequence shown here is derived from an EMBL/GenBank/DDBJ whole genome shotgun (WGS) entry which is preliminary data.</text>
</comment>
<proteinExistence type="predicted"/>
<accession>A0A4Y2S223</accession>
<reference evidence="2 3" key="1">
    <citation type="journal article" date="2019" name="Sci. Rep.">
        <title>Orb-weaving spider Araneus ventricosus genome elucidates the spidroin gene catalogue.</title>
        <authorList>
            <person name="Kono N."/>
            <person name="Nakamura H."/>
            <person name="Ohtoshi R."/>
            <person name="Moran D.A.P."/>
            <person name="Shinohara A."/>
            <person name="Yoshida Y."/>
            <person name="Fujiwara M."/>
            <person name="Mori M."/>
            <person name="Tomita M."/>
            <person name="Arakawa K."/>
        </authorList>
    </citation>
    <scope>NUCLEOTIDE SEQUENCE [LARGE SCALE GENOMIC DNA]</scope>
</reference>
<feature type="non-terminal residue" evidence="2">
    <location>
        <position position="189"/>
    </location>
</feature>
<dbReference type="AlphaFoldDB" id="A0A4Y2S223"/>
<organism evidence="2 3">
    <name type="scientific">Araneus ventricosus</name>
    <name type="common">Orbweaver spider</name>
    <name type="synonym">Epeira ventricosa</name>
    <dbReference type="NCBI Taxonomy" id="182803"/>
    <lineage>
        <taxon>Eukaryota</taxon>
        <taxon>Metazoa</taxon>
        <taxon>Ecdysozoa</taxon>
        <taxon>Arthropoda</taxon>
        <taxon>Chelicerata</taxon>
        <taxon>Arachnida</taxon>
        <taxon>Araneae</taxon>
        <taxon>Araneomorphae</taxon>
        <taxon>Entelegynae</taxon>
        <taxon>Araneoidea</taxon>
        <taxon>Araneidae</taxon>
        <taxon>Araneus</taxon>
    </lineage>
</organism>
<dbReference type="Proteomes" id="UP000499080">
    <property type="component" value="Unassembled WGS sequence"/>
</dbReference>
<sequence>MCTKEYIRLRSSLTAATRRLVSTSTMHRRLHEGEPGTRYHPSNIRERDAYGGSSICVWGGISLDGRTDLQVFPSGTVNAQAYRDYILDAYVCPYARPTGDDFLLQDDNASQHRDDYLQQGTIQRMEWPAVSLDPSPIKHVWDALGKRIAALNPLPQTLAMLLWRTVLRHLTLMYISRYPPPDMGNSFCL</sequence>
<gene>
    <name evidence="1" type="ORF">AVEN_130952_1</name>
    <name evidence="2" type="ORF">AVEN_187972_1</name>
</gene>
<dbReference type="OrthoDB" id="4843387at2759"/>
<dbReference type="Gene3D" id="3.30.420.10">
    <property type="entry name" value="Ribonuclease H-like superfamily/Ribonuclease H"/>
    <property type="match status" value="1"/>
</dbReference>